<keyword evidence="2" id="KW-1185">Reference proteome</keyword>
<dbReference type="AlphaFoldDB" id="A0A7N0T1C6"/>
<sequence length="58" mass="6447">METHIDGKVWHLDFDSSPPGTIVCFKGLGYSLIKAVRQLGSKRCETVQSIRCGRPTLL</sequence>
<proteinExistence type="predicted"/>
<organism evidence="1 2">
    <name type="scientific">Kalanchoe fedtschenkoi</name>
    <name type="common">Lavender scallops</name>
    <name type="synonym">South American air plant</name>
    <dbReference type="NCBI Taxonomy" id="63787"/>
    <lineage>
        <taxon>Eukaryota</taxon>
        <taxon>Viridiplantae</taxon>
        <taxon>Streptophyta</taxon>
        <taxon>Embryophyta</taxon>
        <taxon>Tracheophyta</taxon>
        <taxon>Spermatophyta</taxon>
        <taxon>Magnoliopsida</taxon>
        <taxon>eudicotyledons</taxon>
        <taxon>Gunneridae</taxon>
        <taxon>Pentapetalae</taxon>
        <taxon>Saxifragales</taxon>
        <taxon>Crassulaceae</taxon>
        <taxon>Kalanchoe</taxon>
    </lineage>
</organism>
<protein>
    <submittedName>
        <fullName evidence="1">Uncharacterized protein</fullName>
    </submittedName>
</protein>
<accession>A0A7N0T1C6</accession>
<dbReference type="Proteomes" id="UP000594263">
    <property type="component" value="Unplaced"/>
</dbReference>
<dbReference type="Gramene" id="Kaladp0018s0100.1.v1.1">
    <property type="protein sequence ID" value="Kaladp0018s0100.1.v1.1"/>
    <property type="gene ID" value="Kaladp0018s0100.v1.1"/>
</dbReference>
<evidence type="ECO:0000313" key="2">
    <source>
        <dbReference type="Proteomes" id="UP000594263"/>
    </source>
</evidence>
<reference evidence="1" key="1">
    <citation type="submission" date="2021-01" db="UniProtKB">
        <authorList>
            <consortium name="EnsemblPlants"/>
        </authorList>
    </citation>
    <scope>IDENTIFICATION</scope>
</reference>
<evidence type="ECO:0000313" key="1">
    <source>
        <dbReference type="EnsemblPlants" id="Kaladp0018s0100.1.v1.1"/>
    </source>
</evidence>
<dbReference type="EnsemblPlants" id="Kaladp0018s0100.1.v1.1">
    <property type="protein sequence ID" value="Kaladp0018s0100.1.v1.1"/>
    <property type="gene ID" value="Kaladp0018s0100.v1.1"/>
</dbReference>
<name>A0A7N0T1C6_KALFE</name>